<evidence type="ECO:0000256" key="3">
    <source>
        <dbReference type="ARBA" id="ARBA00022679"/>
    </source>
</evidence>
<evidence type="ECO:0000256" key="5">
    <source>
        <dbReference type="ARBA" id="ARBA00022777"/>
    </source>
</evidence>
<dbReference type="EC" id="2.7.13.3" evidence="2"/>
<keyword evidence="5" id="KW-0418">Kinase</keyword>
<proteinExistence type="predicted"/>
<dbReference type="PANTHER" id="PTHR44936">
    <property type="entry name" value="SENSOR PROTEIN CREC"/>
    <property type="match status" value="1"/>
</dbReference>
<dbReference type="InterPro" id="IPR036890">
    <property type="entry name" value="HATPase_C_sf"/>
</dbReference>
<dbReference type="InterPro" id="IPR004358">
    <property type="entry name" value="Sig_transdc_His_kin-like_C"/>
</dbReference>
<dbReference type="InterPro" id="IPR003594">
    <property type="entry name" value="HATPase_dom"/>
</dbReference>
<dbReference type="PROSITE" id="PS50109">
    <property type="entry name" value="HIS_KIN"/>
    <property type="match status" value="1"/>
</dbReference>
<organism evidence="8">
    <name type="scientific">marine metagenome</name>
    <dbReference type="NCBI Taxonomy" id="408172"/>
    <lineage>
        <taxon>unclassified sequences</taxon>
        <taxon>metagenomes</taxon>
        <taxon>ecological metagenomes</taxon>
    </lineage>
</organism>
<dbReference type="AlphaFoldDB" id="A0A383AW20"/>
<feature type="non-terminal residue" evidence="8">
    <location>
        <position position="1"/>
    </location>
</feature>
<dbReference type="PRINTS" id="PR00344">
    <property type="entry name" value="BCTRLSENSOR"/>
</dbReference>
<evidence type="ECO:0000256" key="2">
    <source>
        <dbReference type="ARBA" id="ARBA00012438"/>
    </source>
</evidence>
<accession>A0A383AW20</accession>
<dbReference type="GO" id="GO:0005524">
    <property type="term" value="F:ATP binding"/>
    <property type="evidence" value="ECO:0007669"/>
    <property type="project" value="UniProtKB-KW"/>
</dbReference>
<evidence type="ECO:0000256" key="1">
    <source>
        <dbReference type="ARBA" id="ARBA00000085"/>
    </source>
</evidence>
<dbReference type="Gene3D" id="3.30.565.10">
    <property type="entry name" value="Histidine kinase-like ATPase, C-terminal domain"/>
    <property type="match status" value="1"/>
</dbReference>
<reference evidence="8" key="1">
    <citation type="submission" date="2018-05" db="EMBL/GenBank/DDBJ databases">
        <authorList>
            <person name="Lanie J.A."/>
            <person name="Ng W.-L."/>
            <person name="Kazmierczak K.M."/>
            <person name="Andrzejewski T.M."/>
            <person name="Davidsen T.M."/>
            <person name="Wayne K.J."/>
            <person name="Tettelin H."/>
            <person name="Glass J.I."/>
            <person name="Rusch D."/>
            <person name="Podicherti R."/>
            <person name="Tsui H.-C.T."/>
            <person name="Winkler M.E."/>
        </authorList>
    </citation>
    <scope>NUCLEOTIDE SEQUENCE</scope>
</reference>
<comment type="catalytic activity">
    <reaction evidence="1">
        <text>ATP + protein L-histidine = ADP + protein N-phospho-L-histidine.</text>
        <dbReference type="EC" id="2.7.13.3"/>
    </reaction>
</comment>
<name>A0A383AW20_9ZZZZ</name>
<dbReference type="EMBL" id="UINC01195373">
    <property type="protein sequence ID" value="SVE11912.1"/>
    <property type="molecule type" value="Genomic_DNA"/>
</dbReference>
<dbReference type="GO" id="GO:0005886">
    <property type="term" value="C:plasma membrane"/>
    <property type="evidence" value="ECO:0007669"/>
    <property type="project" value="TreeGrafter"/>
</dbReference>
<dbReference type="GO" id="GO:0000155">
    <property type="term" value="F:phosphorelay sensor kinase activity"/>
    <property type="evidence" value="ECO:0007669"/>
    <property type="project" value="TreeGrafter"/>
</dbReference>
<dbReference type="InterPro" id="IPR005467">
    <property type="entry name" value="His_kinase_dom"/>
</dbReference>
<evidence type="ECO:0000313" key="8">
    <source>
        <dbReference type="EMBL" id="SVE11912.1"/>
    </source>
</evidence>
<sequence length="89" mass="9742">YATKVKVKQEKIRKTIVIIIEHDGPGIPASEYENVFKPFYKIDKGRSEAKSSVGLGLSISSDIIRSHGGTIELRKSETGGLEVMISLPV</sequence>
<keyword evidence="3" id="KW-0808">Transferase</keyword>
<dbReference type="InterPro" id="IPR050980">
    <property type="entry name" value="2C_sensor_his_kinase"/>
</dbReference>
<protein>
    <recommendedName>
        <fullName evidence="2">histidine kinase</fullName>
        <ecNumber evidence="2">2.7.13.3</ecNumber>
    </recommendedName>
</protein>
<keyword evidence="6" id="KW-0067">ATP-binding</keyword>
<evidence type="ECO:0000256" key="6">
    <source>
        <dbReference type="ARBA" id="ARBA00022840"/>
    </source>
</evidence>
<dbReference type="Pfam" id="PF02518">
    <property type="entry name" value="HATPase_c"/>
    <property type="match status" value="1"/>
</dbReference>
<dbReference type="PANTHER" id="PTHR44936:SF10">
    <property type="entry name" value="SENSOR PROTEIN RSTB"/>
    <property type="match status" value="1"/>
</dbReference>
<gene>
    <name evidence="8" type="ORF">METZ01_LOCUS464766</name>
</gene>
<dbReference type="SUPFAM" id="SSF55874">
    <property type="entry name" value="ATPase domain of HSP90 chaperone/DNA topoisomerase II/histidine kinase"/>
    <property type="match status" value="1"/>
</dbReference>
<keyword evidence="4" id="KW-0547">Nucleotide-binding</keyword>
<evidence type="ECO:0000259" key="7">
    <source>
        <dbReference type="PROSITE" id="PS50109"/>
    </source>
</evidence>
<feature type="domain" description="Histidine kinase" evidence="7">
    <location>
        <begin position="1"/>
        <end position="89"/>
    </location>
</feature>
<evidence type="ECO:0000256" key="4">
    <source>
        <dbReference type="ARBA" id="ARBA00022741"/>
    </source>
</evidence>